<name>Q8CF68_MOUSE</name>
<reference evidence="1" key="1">
    <citation type="journal article" date="1999" name="Methods Enzymol.">
        <title>High-efficiency full-length cDNA cloning.</title>
        <authorList>
            <person name="Carninci P."/>
            <person name="Hayashizaki Y."/>
        </authorList>
    </citation>
    <scope>NUCLEOTIDE SEQUENCE</scope>
    <source>
        <strain evidence="1">C57BL/6J</strain>
        <tissue evidence="1">Brain</tissue>
    </source>
</reference>
<organism evidence="1">
    <name type="scientific">Mus musculus</name>
    <name type="common">Mouse</name>
    <dbReference type="NCBI Taxonomy" id="10090"/>
    <lineage>
        <taxon>Eukaryota</taxon>
        <taxon>Metazoa</taxon>
        <taxon>Chordata</taxon>
        <taxon>Craniata</taxon>
        <taxon>Vertebrata</taxon>
        <taxon>Euteleostomi</taxon>
        <taxon>Mammalia</taxon>
        <taxon>Eutheria</taxon>
        <taxon>Euarchontoglires</taxon>
        <taxon>Glires</taxon>
        <taxon>Rodentia</taxon>
        <taxon>Myomorpha</taxon>
        <taxon>Muroidea</taxon>
        <taxon>Muridae</taxon>
        <taxon>Murinae</taxon>
        <taxon>Mus</taxon>
        <taxon>Mus</taxon>
    </lineage>
</organism>
<reference evidence="1" key="8">
    <citation type="journal article" date="2005" name="Science">
        <title>Antisense Transcription in the Mammalian Transcriptome.</title>
        <authorList>
            <consortium name="RIKEN Genome Exploration Research Group and Genome Science Group (Genome Network Project Core Group) and the FANTOM Consortium"/>
        </authorList>
    </citation>
    <scope>NUCLEOTIDE SEQUENCE</scope>
    <source>
        <strain evidence="1">C57BL/6J</strain>
        <tissue evidence="1">Brain</tissue>
    </source>
</reference>
<reference evidence="1" key="7">
    <citation type="journal article" date="2005" name="Science">
        <title>The Transcriptional Landscape of the Mammalian Genome.</title>
        <authorList>
            <consortium name="The FANTOM Consortium"/>
            <consortium name="Riken Genome Exploration Research Group and Genome Science Group (Genome Network Project Core Group)"/>
        </authorList>
    </citation>
    <scope>NUCLEOTIDE SEQUENCE</scope>
    <source>
        <strain evidence="1">C57BL/6J</strain>
        <tissue evidence="1">Brain</tissue>
    </source>
</reference>
<evidence type="ECO:0000313" key="1">
    <source>
        <dbReference type="EMBL" id="BAC25018.1"/>
    </source>
</evidence>
<sequence>MAAGARCVFSPLAC</sequence>
<dbReference type="MGI" id="MGI:108392">
    <property type="gene designation" value="Slc20a1"/>
</dbReference>
<reference evidence="1" key="5">
    <citation type="journal article" date="2001" name="Nature">
        <title>Functional annotation of a full-length mouse cDNA collection.</title>
        <authorList>
            <consortium name="The RIKEN Genome Exploration Research Group Phase II Team and the FANTOM Consortium"/>
        </authorList>
    </citation>
    <scope>NUCLEOTIDE SEQUENCE</scope>
    <source>
        <strain evidence="1">C57BL/6J</strain>
        <tissue evidence="1">Brain</tissue>
    </source>
</reference>
<proteinExistence type="evidence at transcript level"/>
<protein>
    <submittedName>
        <fullName evidence="1">Uncharacterized protein</fullName>
    </submittedName>
</protein>
<accession>Q8CF68</accession>
<reference evidence="1" key="6">
    <citation type="journal article" date="2002" name="Nature">
        <title>Analysis of the mouse transcriptome based on functional annotation of 60,770 full-length cDNAs.</title>
        <authorList>
            <consortium name="The FANTOM Consortium and the RIKEN Genome Exploration Research Group Phase I and II Team"/>
        </authorList>
    </citation>
    <scope>NUCLEOTIDE SEQUENCE</scope>
    <source>
        <strain evidence="1">C57BL/6J</strain>
        <tissue evidence="1">Brain</tissue>
    </source>
</reference>
<reference evidence="1" key="4">
    <citation type="submission" date="2000-07" db="EMBL/GenBank/DDBJ databases">
        <authorList>
            <person name="Adachi J."/>
            <person name="Aizawa K."/>
            <person name="Akahira S."/>
            <person name="Akimura T."/>
            <person name="Arai A."/>
            <person name="Aono H."/>
            <person name="Arakawa T."/>
            <person name="Bono H."/>
            <person name="Carninci P."/>
            <person name="Fukuda S."/>
            <person name="Fukunishi Y."/>
            <person name="Furuno M."/>
            <person name="Hanagaki T."/>
            <person name="Hara A."/>
            <person name="Hayatsu N."/>
            <person name="Hiramoto K."/>
            <person name="Hiraoka T."/>
            <person name="Hori F."/>
            <person name="Imotani K."/>
            <person name="Ishii Y."/>
            <person name="Itoh M."/>
            <person name="Izawa M."/>
            <person name="Kasukawa T."/>
            <person name="Kato H."/>
            <person name="Kawai J."/>
            <person name="Kojima Y."/>
            <person name="Konno H."/>
            <person name="Kouda M."/>
            <person name="Koya S."/>
            <person name="Kurihara C."/>
            <person name="Matsuyama T."/>
            <person name="Miyazaki A."/>
            <person name="Nishi K."/>
            <person name="Nomura K."/>
            <person name="Numazaki R."/>
            <person name="Ohno M."/>
            <person name="Okazaki Y."/>
            <person name="Okido T."/>
            <person name="Owa C."/>
            <person name="Saito H."/>
            <person name="Saito R."/>
            <person name="Sakai C."/>
            <person name="Sakai K."/>
            <person name="Sano H."/>
            <person name="Sasaki D."/>
            <person name="Shibata K."/>
            <person name="Shibata Y."/>
            <person name="Shinagawa A."/>
            <person name="Shiraki T."/>
            <person name="Sogabe Y."/>
            <person name="Suzuki H."/>
            <person name="Tagami M."/>
            <person name="Tagawa A."/>
            <person name="Takahashi F."/>
            <person name="Tanaka T."/>
            <person name="Tejima Y."/>
            <person name="Toya T."/>
            <person name="Yamamura T."/>
            <person name="Yasunishi A."/>
            <person name="Yoshida K."/>
            <person name="Yoshino M."/>
            <person name="Muramatsu M."/>
            <person name="Hayashizaki Y."/>
        </authorList>
    </citation>
    <scope>NUCLEOTIDE SEQUENCE</scope>
    <source>
        <strain evidence="1">C57BL/6J</strain>
        <tissue evidence="1">Brain</tissue>
    </source>
</reference>
<gene>
    <name evidence="2" type="primary">Slc20a1</name>
</gene>
<dbReference type="AGR" id="MGI:108392"/>
<dbReference type="EMBL" id="AK003059">
    <property type="protein sequence ID" value="BAC25018.1"/>
    <property type="molecule type" value="mRNA"/>
</dbReference>
<reference evidence="1" key="2">
    <citation type="journal article" date="2000" name="Genome Res.">
        <title>Normalization and subtraction of cap-trapper-selected cDNAs to prepare full-length cDNA libraries for rapid discovery of new genes.</title>
        <authorList>
            <person name="Carninci P."/>
            <person name="Shibata Y."/>
            <person name="Hayatsu N."/>
            <person name="Sugahara Y."/>
            <person name="Shibata K."/>
            <person name="Itoh M."/>
            <person name="Konno H."/>
            <person name="Okazaki Y."/>
            <person name="Muramatsu M."/>
            <person name="Hayashizaki Y."/>
        </authorList>
    </citation>
    <scope>NUCLEOTIDE SEQUENCE</scope>
    <source>
        <strain evidence="1">C57BL/6J</strain>
        <tissue evidence="1">Brain</tissue>
    </source>
</reference>
<evidence type="ECO:0000313" key="2">
    <source>
        <dbReference type="MGI" id="MGI:108392"/>
    </source>
</evidence>
<reference evidence="1" key="3">
    <citation type="journal article" date="2000" name="Genome Res.">
        <title>RIKEN integrated sequence analysis (RISA) system--384-format sequencing pipeline with 384 multicapillary sequencer.</title>
        <authorList>
            <person name="Shibata K."/>
            <person name="Itoh M."/>
            <person name="Aizawa K."/>
            <person name="Nagaoka S."/>
            <person name="Sasaki N."/>
            <person name="Carninci P."/>
            <person name="Konno H."/>
            <person name="Akiyama J."/>
            <person name="Nishi K."/>
            <person name="Kitsunai T."/>
            <person name="Tashiro H."/>
            <person name="Itoh M."/>
            <person name="Sumi N."/>
            <person name="Ishii Y."/>
            <person name="Nakamura S."/>
            <person name="Hazama M."/>
            <person name="Nishine T."/>
            <person name="Harada A."/>
            <person name="Yamamoto R."/>
            <person name="Matsumoto H."/>
            <person name="Sakaguchi S."/>
            <person name="Ikegami T."/>
            <person name="Kashiwagi K."/>
            <person name="Fujiwake S."/>
            <person name="Inoue K."/>
            <person name="Togawa Y."/>
            <person name="Izawa M."/>
            <person name="Ohara E."/>
            <person name="Watahiki M."/>
            <person name="Yoneda Y."/>
            <person name="Ishikawa T."/>
            <person name="Ozawa K."/>
            <person name="Tanaka T."/>
            <person name="Matsuura S."/>
            <person name="Kawai J."/>
            <person name="Okazaki Y."/>
            <person name="Muramatsu M."/>
            <person name="Inoue Y."/>
            <person name="Kira A."/>
            <person name="Hayashizaki Y."/>
        </authorList>
    </citation>
    <scope>NUCLEOTIDE SEQUENCE</scope>
    <source>
        <strain evidence="1">C57BL/6J</strain>
        <tissue evidence="1">Brain</tissue>
    </source>
</reference>